<dbReference type="SUPFAM" id="SSF50129">
    <property type="entry name" value="GroES-like"/>
    <property type="match status" value="1"/>
</dbReference>
<dbReference type="GO" id="GO:0008270">
    <property type="term" value="F:zinc ion binding"/>
    <property type="evidence" value="ECO:0007669"/>
    <property type="project" value="InterPro"/>
</dbReference>
<evidence type="ECO:0000256" key="4">
    <source>
        <dbReference type="ARBA" id="ARBA00022833"/>
    </source>
</evidence>
<dbReference type="PROSITE" id="PS00059">
    <property type="entry name" value="ADH_ZINC"/>
    <property type="match status" value="1"/>
</dbReference>
<dbReference type="PANTHER" id="PTHR42940:SF8">
    <property type="entry name" value="VACUOLAR PROTEIN SORTING-ASSOCIATED PROTEIN 11"/>
    <property type="match status" value="1"/>
</dbReference>
<gene>
    <name evidence="7" type="ORF">ALSL_1348</name>
</gene>
<keyword evidence="3" id="KW-0479">Metal-binding</keyword>
<dbReference type="InterPro" id="IPR014187">
    <property type="entry name" value="ADH_Zn_typ-2"/>
</dbReference>
<dbReference type="Pfam" id="PF08240">
    <property type="entry name" value="ADH_N"/>
    <property type="match status" value="1"/>
</dbReference>
<dbReference type="CDD" id="cd08298">
    <property type="entry name" value="CAD2"/>
    <property type="match status" value="1"/>
</dbReference>
<keyword evidence="4" id="KW-0862">Zinc</keyword>
<sequence>MYIAFSSLTSARRPAVAMPGTTIMRAMVLKAPGRPLVLDERPDPQPGPGEIRIRVEACGVCRTDLHLVDGELPQARLPVVPGHEVVGVVDALGDGVRSPALGDRVGIPWLGGACGVCEYCRRGEENLCDAPDFTGCTRDGGFATHAVARAAFCLPLPREPYPDAVAAAPLLCAGLIGGRTLSMAGDGRNIGLYGFGAAAHILAQVLVHQGRWVFAFTSPGDVEAQAFARSLGAVWAGDSTVLPPEPLDAALIFAPVGALVPQALRAVRKGGKVVCGGIHMSDIPSFPYRWLWEERQLRSVANLTRADGHAFLQLAAQAHVVTHVRRYRLEKANQALDDLRHGRLEGAAVLVP</sequence>
<dbReference type="EMBL" id="AP018560">
    <property type="protein sequence ID" value="BBD80005.1"/>
    <property type="molecule type" value="Genomic_DNA"/>
</dbReference>
<evidence type="ECO:0000256" key="5">
    <source>
        <dbReference type="ARBA" id="ARBA00023002"/>
    </source>
</evidence>
<evidence type="ECO:0000259" key="6">
    <source>
        <dbReference type="Pfam" id="PF08240"/>
    </source>
</evidence>
<reference evidence="8" key="1">
    <citation type="submission" date="2018-04" db="EMBL/GenBank/DDBJ databases">
        <authorList>
            <person name="Watanabe M."/>
            <person name="Kojima H."/>
        </authorList>
    </citation>
    <scope>NUCLEOTIDE SEQUENCE [LARGE SCALE GENOMIC DNA]</scope>
    <source>
        <strain evidence="8">Dysh456</strain>
    </source>
</reference>
<dbReference type="InterPro" id="IPR036291">
    <property type="entry name" value="NAD(P)-bd_dom_sf"/>
</dbReference>
<protein>
    <submittedName>
        <fullName evidence="7">Alcohol dehydrogenase</fullName>
    </submittedName>
</protein>
<dbReference type="InterPro" id="IPR011032">
    <property type="entry name" value="GroES-like_sf"/>
</dbReference>
<dbReference type="GO" id="GO:0005737">
    <property type="term" value="C:cytoplasm"/>
    <property type="evidence" value="ECO:0007669"/>
    <property type="project" value="TreeGrafter"/>
</dbReference>
<dbReference type="NCBIfam" id="TIGR02822">
    <property type="entry name" value="adh_fam_2"/>
    <property type="match status" value="1"/>
</dbReference>
<name>A0A2Z6E4H1_9GAMM</name>
<comment type="similarity">
    <text evidence="2">Belongs to the zinc-containing alcohol dehydrogenase family.</text>
</comment>
<dbReference type="InterPro" id="IPR013154">
    <property type="entry name" value="ADH-like_N"/>
</dbReference>
<organism evidence="7 8">
    <name type="scientific">Aerosticca soli</name>
    <dbReference type="NCBI Taxonomy" id="2010829"/>
    <lineage>
        <taxon>Bacteria</taxon>
        <taxon>Pseudomonadati</taxon>
        <taxon>Pseudomonadota</taxon>
        <taxon>Gammaproteobacteria</taxon>
        <taxon>Lysobacterales</taxon>
        <taxon>Rhodanobacteraceae</taxon>
        <taxon>Aerosticca</taxon>
    </lineage>
</organism>
<evidence type="ECO:0000256" key="2">
    <source>
        <dbReference type="ARBA" id="ARBA00008072"/>
    </source>
</evidence>
<dbReference type="Gene3D" id="3.90.180.10">
    <property type="entry name" value="Medium-chain alcohol dehydrogenases, catalytic domain"/>
    <property type="match status" value="1"/>
</dbReference>
<dbReference type="AlphaFoldDB" id="A0A2Z6E4H1"/>
<dbReference type="KEGG" id="rbd:ALSL_1348"/>
<dbReference type="SUPFAM" id="SSF51735">
    <property type="entry name" value="NAD(P)-binding Rossmann-fold domains"/>
    <property type="match status" value="1"/>
</dbReference>
<proteinExistence type="inferred from homology"/>
<evidence type="ECO:0000256" key="1">
    <source>
        <dbReference type="ARBA" id="ARBA00001947"/>
    </source>
</evidence>
<accession>A0A2Z6E4H1</accession>
<dbReference type="PANTHER" id="PTHR42940">
    <property type="entry name" value="ALCOHOL DEHYDROGENASE 1-RELATED"/>
    <property type="match status" value="1"/>
</dbReference>
<dbReference type="InterPro" id="IPR002328">
    <property type="entry name" value="ADH_Zn_CS"/>
</dbReference>
<comment type="cofactor">
    <cofactor evidence="1">
        <name>Zn(2+)</name>
        <dbReference type="ChEBI" id="CHEBI:29105"/>
    </cofactor>
</comment>
<dbReference type="Proteomes" id="UP000270530">
    <property type="component" value="Chromosome"/>
</dbReference>
<feature type="domain" description="Alcohol dehydrogenase-like N-terminal" evidence="6">
    <location>
        <begin position="47"/>
        <end position="157"/>
    </location>
</feature>
<dbReference type="Gene3D" id="3.40.50.720">
    <property type="entry name" value="NAD(P)-binding Rossmann-like Domain"/>
    <property type="match status" value="1"/>
</dbReference>
<dbReference type="GO" id="GO:0004022">
    <property type="term" value="F:alcohol dehydrogenase (NAD+) activity"/>
    <property type="evidence" value="ECO:0007669"/>
    <property type="project" value="TreeGrafter"/>
</dbReference>
<evidence type="ECO:0000313" key="7">
    <source>
        <dbReference type="EMBL" id="BBD80005.1"/>
    </source>
</evidence>
<keyword evidence="8" id="KW-1185">Reference proteome</keyword>
<evidence type="ECO:0000256" key="3">
    <source>
        <dbReference type="ARBA" id="ARBA00022723"/>
    </source>
</evidence>
<reference evidence="8" key="2">
    <citation type="submission" date="2018-06" db="EMBL/GenBank/DDBJ databases">
        <title>Genome sequence of Rhodanobacteraceae bacterium strain Dysh456.</title>
        <authorList>
            <person name="Fukui M."/>
        </authorList>
    </citation>
    <scope>NUCLEOTIDE SEQUENCE [LARGE SCALE GENOMIC DNA]</scope>
    <source>
        <strain evidence="8">Dysh456</strain>
    </source>
</reference>
<keyword evidence="5" id="KW-0560">Oxidoreductase</keyword>
<evidence type="ECO:0000313" key="8">
    <source>
        <dbReference type="Proteomes" id="UP000270530"/>
    </source>
</evidence>